<dbReference type="InterPro" id="IPR013736">
    <property type="entry name" value="Xaa-Pro_dipept_C"/>
</dbReference>
<accession>A0A090G1K2</accession>
<dbReference type="SUPFAM" id="SSF53474">
    <property type="entry name" value="alpha/beta-Hydrolases"/>
    <property type="match status" value="1"/>
</dbReference>
<dbReference type="InterPro" id="IPR050585">
    <property type="entry name" value="Xaa-Pro_dipeptidyl-ppase/CocE"/>
</dbReference>
<dbReference type="InterPro" id="IPR005674">
    <property type="entry name" value="CocE/Ser_esterase"/>
</dbReference>
<dbReference type="Pfam" id="PF02129">
    <property type="entry name" value="Peptidase_S15"/>
    <property type="match status" value="1"/>
</dbReference>
<evidence type="ECO:0000259" key="2">
    <source>
        <dbReference type="SMART" id="SM00939"/>
    </source>
</evidence>
<dbReference type="EMBL" id="CCMZ01000044">
    <property type="protein sequence ID" value="CDX24924.1"/>
    <property type="molecule type" value="Genomic_DNA"/>
</dbReference>
<dbReference type="PANTHER" id="PTHR43056">
    <property type="entry name" value="PEPTIDASE S9 PROLYL OLIGOPEPTIDASE"/>
    <property type="match status" value="1"/>
</dbReference>
<keyword evidence="4" id="KW-1185">Reference proteome</keyword>
<dbReference type="PANTHER" id="PTHR43056:SF10">
    <property type="entry name" value="COCE_NOND FAMILY, PUTATIVE (AFU_ORTHOLOGUE AFUA_7G00600)-RELATED"/>
    <property type="match status" value="1"/>
</dbReference>
<evidence type="ECO:0000313" key="3">
    <source>
        <dbReference type="EMBL" id="CDX24924.1"/>
    </source>
</evidence>
<dbReference type="SMART" id="SM00939">
    <property type="entry name" value="PepX_C"/>
    <property type="match status" value="1"/>
</dbReference>
<proteinExistence type="predicted"/>
<sequence length="675" mass="75503">MKIAVGPLPVTLVENIWIPLSDGTRLAAKIWLPEGAASNPVPAIIDYIPYRKRDGTVVRDEIMFRYFASHGYASIRIDIRGTGDSDGLFEDEYVKQEQDDAVEAIEWITRQPWCSGNVGMIGISWGGFSALQVAARRPKGLMAIVTVCSTDDRYEDDGHHMGGCLLNGTLDWGTTCFTSMALPPDPEIVGGEHWRSTWMKRLENVRPTLIDWVTHQRRDDFWKHGSVCEDYGAIDCAVFAVGGWADSYSNVVFRLISNLKSPRKGLIGPWGHEYPHTGVPGPAIGFLQECLRWWDHWLKGEDTGIMKEPMLRSWMLDSAEPSAHYDERPGHWVADPSWPSPHVSPRMYHMGLGRLSRQALPEARLEISSPETVGMASGEFCPYALLGAHGPEMPLDQRWDDGGSLVFDSELLTEATPILGAPVVELEISCDKPTAMLAVRLSDVRPSGEVTRVTYRLLNLAHRNGHEDLQQMEAGKSYHIRLAMNEVGYIFPPGHRIRLSLSTAYWPIAFPAPERATLTLQADASRLHLPIRMPRPSDDELPAFDAAEGCPPMATTVLRPGNVERFVRMDILPRQVTLTVKRDDGSLRLDPIGTVVGLKNHMIYSIAENDPTTARTEVYYRNEVGRGAWETAVEGRTVMTVTKSTFHLQIAFNAFENGELIFERSWARTIPRDLV</sequence>
<dbReference type="InterPro" id="IPR008979">
    <property type="entry name" value="Galactose-bd-like_sf"/>
</dbReference>
<dbReference type="Gene3D" id="2.60.120.260">
    <property type="entry name" value="Galactose-binding domain-like"/>
    <property type="match status" value="1"/>
</dbReference>
<name>A0A090G1K2_MESPL</name>
<evidence type="ECO:0000313" key="4">
    <source>
        <dbReference type="Proteomes" id="UP000045285"/>
    </source>
</evidence>
<dbReference type="AlphaFoldDB" id="A0A090G1K2"/>
<keyword evidence="1 3" id="KW-0378">Hydrolase</keyword>
<protein>
    <submittedName>
        <fullName evidence="3">Hydrolase CocE/NonD family protein</fullName>
    </submittedName>
</protein>
<reference evidence="4" key="1">
    <citation type="submission" date="2014-08" db="EMBL/GenBank/DDBJ databases">
        <authorList>
            <person name="Moulin L."/>
        </authorList>
    </citation>
    <scope>NUCLEOTIDE SEQUENCE [LARGE SCALE GENOMIC DNA]</scope>
</reference>
<dbReference type="InterPro" id="IPR029058">
    <property type="entry name" value="AB_hydrolase_fold"/>
</dbReference>
<dbReference type="GO" id="GO:0008239">
    <property type="term" value="F:dipeptidyl-peptidase activity"/>
    <property type="evidence" value="ECO:0007669"/>
    <property type="project" value="InterPro"/>
</dbReference>
<organism evidence="3 4">
    <name type="scientific">Mesorhizobium plurifarium</name>
    <dbReference type="NCBI Taxonomy" id="69974"/>
    <lineage>
        <taxon>Bacteria</taxon>
        <taxon>Pseudomonadati</taxon>
        <taxon>Pseudomonadota</taxon>
        <taxon>Alphaproteobacteria</taxon>
        <taxon>Hyphomicrobiales</taxon>
        <taxon>Phyllobacteriaceae</taxon>
        <taxon>Mesorhizobium</taxon>
    </lineage>
</organism>
<dbReference type="Gene3D" id="3.40.50.1820">
    <property type="entry name" value="alpha/beta hydrolase"/>
    <property type="match status" value="2"/>
</dbReference>
<dbReference type="Pfam" id="PF08530">
    <property type="entry name" value="PepX_C"/>
    <property type="match status" value="1"/>
</dbReference>
<gene>
    <name evidence="3" type="ORF">MPL3356_490013</name>
</gene>
<dbReference type="SUPFAM" id="SSF49785">
    <property type="entry name" value="Galactose-binding domain-like"/>
    <property type="match status" value="1"/>
</dbReference>
<dbReference type="InterPro" id="IPR000383">
    <property type="entry name" value="Xaa-Pro-like_dom"/>
</dbReference>
<evidence type="ECO:0000256" key="1">
    <source>
        <dbReference type="ARBA" id="ARBA00022801"/>
    </source>
</evidence>
<dbReference type="NCBIfam" id="TIGR00976">
    <property type="entry name" value="CocE_NonD"/>
    <property type="match status" value="1"/>
</dbReference>
<dbReference type="Proteomes" id="UP000045285">
    <property type="component" value="Unassembled WGS sequence"/>
</dbReference>
<feature type="domain" description="Xaa-Pro dipeptidyl-peptidase C-terminal" evidence="2">
    <location>
        <begin position="291"/>
        <end position="542"/>
    </location>
</feature>